<keyword evidence="1" id="KW-0805">Transcription regulation</keyword>
<evidence type="ECO:0000256" key="3">
    <source>
        <dbReference type="ARBA" id="ARBA00023163"/>
    </source>
</evidence>
<dbReference type="PANTHER" id="PTHR30204:SF94">
    <property type="entry name" value="HEAVY METAL-DEPENDENT TRANSCRIPTIONAL REGULATOR HI_0293-RELATED"/>
    <property type="match status" value="1"/>
</dbReference>
<dbReference type="PRINTS" id="PR00040">
    <property type="entry name" value="HTHMERR"/>
</dbReference>
<evidence type="ECO:0000313" key="6">
    <source>
        <dbReference type="Proteomes" id="UP000619761"/>
    </source>
</evidence>
<keyword evidence="2" id="KW-0238">DNA-binding</keyword>
<gene>
    <name evidence="5" type="ORF">GCM10011613_17770</name>
</gene>
<dbReference type="InterPro" id="IPR047057">
    <property type="entry name" value="MerR_fam"/>
</dbReference>
<dbReference type="Gene3D" id="1.10.1660.10">
    <property type="match status" value="1"/>
</dbReference>
<accession>A0ABQ3B139</accession>
<dbReference type="EMBL" id="BMYZ01000001">
    <property type="protein sequence ID" value="GGY73154.1"/>
    <property type="molecule type" value="Genomic_DNA"/>
</dbReference>
<organism evidence="5 6">
    <name type="scientific">Cellvibrio zantedeschiae</name>
    <dbReference type="NCBI Taxonomy" id="1237077"/>
    <lineage>
        <taxon>Bacteria</taxon>
        <taxon>Pseudomonadati</taxon>
        <taxon>Pseudomonadota</taxon>
        <taxon>Gammaproteobacteria</taxon>
        <taxon>Cellvibrionales</taxon>
        <taxon>Cellvibrionaceae</taxon>
        <taxon>Cellvibrio</taxon>
    </lineage>
</organism>
<evidence type="ECO:0000256" key="2">
    <source>
        <dbReference type="ARBA" id="ARBA00023125"/>
    </source>
</evidence>
<dbReference type="InterPro" id="IPR009061">
    <property type="entry name" value="DNA-bd_dom_put_sf"/>
</dbReference>
<dbReference type="Proteomes" id="UP000619761">
    <property type="component" value="Unassembled WGS sequence"/>
</dbReference>
<dbReference type="SUPFAM" id="SSF46955">
    <property type="entry name" value="Putative DNA-binding domain"/>
    <property type="match status" value="1"/>
</dbReference>
<dbReference type="RefSeq" id="WP_189417652.1">
    <property type="nucleotide sequence ID" value="NZ_BMYZ01000001.1"/>
</dbReference>
<sequence length="143" mass="16006">MNISQAAVQSGLPAKTLRYYEEIGLVQPARAAGNDYRDYSLVDVEHLRFLQRARAVGFSLEVCRELLDLYRDENRRCSQVKKLVLEKIEQVEAQLRELHALKSVLADMANGCAGDDSAECTIIETLAQPKSSLMPFMLVESSS</sequence>
<dbReference type="PANTHER" id="PTHR30204">
    <property type="entry name" value="REDOX-CYCLING DRUG-SENSING TRANSCRIPTIONAL ACTIVATOR SOXR"/>
    <property type="match status" value="1"/>
</dbReference>
<dbReference type="Pfam" id="PF09278">
    <property type="entry name" value="MerR-DNA-bind"/>
    <property type="match status" value="1"/>
</dbReference>
<reference evidence="6" key="1">
    <citation type="journal article" date="2019" name="Int. J. Syst. Evol. Microbiol.">
        <title>The Global Catalogue of Microorganisms (GCM) 10K type strain sequencing project: providing services to taxonomists for standard genome sequencing and annotation.</title>
        <authorList>
            <consortium name="The Broad Institute Genomics Platform"/>
            <consortium name="The Broad Institute Genome Sequencing Center for Infectious Disease"/>
            <person name="Wu L."/>
            <person name="Ma J."/>
        </authorList>
    </citation>
    <scope>NUCLEOTIDE SEQUENCE [LARGE SCALE GENOMIC DNA]</scope>
    <source>
        <strain evidence="6">KCTC 32239</strain>
    </source>
</reference>
<evidence type="ECO:0000256" key="1">
    <source>
        <dbReference type="ARBA" id="ARBA00023015"/>
    </source>
</evidence>
<comment type="caution">
    <text evidence="5">The sequence shown here is derived from an EMBL/GenBank/DDBJ whole genome shotgun (WGS) entry which is preliminary data.</text>
</comment>
<dbReference type="SMART" id="SM00422">
    <property type="entry name" value="HTH_MERR"/>
    <property type="match status" value="1"/>
</dbReference>
<keyword evidence="3" id="KW-0804">Transcription</keyword>
<dbReference type="PROSITE" id="PS50937">
    <property type="entry name" value="HTH_MERR_2"/>
    <property type="match status" value="1"/>
</dbReference>
<name>A0ABQ3B139_9GAMM</name>
<dbReference type="InterPro" id="IPR015358">
    <property type="entry name" value="Tscrpt_reg_MerR_DNA-bd"/>
</dbReference>
<protein>
    <submittedName>
        <fullName evidence="5">Cu(I)-responsive transcriptional regulator</fullName>
    </submittedName>
</protein>
<dbReference type="InterPro" id="IPR000551">
    <property type="entry name" value="MerR-type_HTH_dom"/>
</dbReference>
<evidence type="ECO:0000259" key="4">
    <source>
        <dbReference type="PROSITE" id="PS50937"/>
    </source>
</evidence>
<dbReference type="Pfam" id="PF00376">
    <property type="entry name" value="MerR"/>
    <property type="match status" value="1"/>
</dbReference>
<keyword evidence="6" id="KW-1185">Reference proteome</keyword>
<proteinExistence type="predicted"/>
<feature type="domain" description="HTH merR-type" evidence="4">
    <location>
        <begin position="1"/>
        <end position="69"/>
    </location>
</feature>
<evidence type="ECO:0000313" key="5">
    <source>
        <dbReference type="EMBL" id="GGY73154.1"/>
    </source>
</evidence>